<accession>A0A1M4XKH3</accession>
<evidence type="ECO:0000256" key="3">
    <source>
        <dbReference type="ARBA" id="ARBA00023315"/>
    </source>
</evidence>
<keyword evidence="3 5" id="KW-0012">Acyltransferase</keyword>
<keyword evidence="6" id="KW-1185">Reference proteome</keyword>
<organism evidence="5 6">
    <name type="scientific">Psychroflexus salarius</name>
    <dbReference type="NCBI Taxonomy" id="1155689"/>
    <lineage>
        <taxon>Bacteria</taxon>
        <taxon>Pseudomonadati</taxon>
        <taxon>Bacteroidota</taxon>
        <taxon>Flavobacteriia</taxon>
        <taxon>Flavobacteriales</taxon>
        <taxon>Flavobacteriaceae</taxon>
        <taxon>Psychroflexus</taxon>
    </lineage>
</organism>
<dbReference type="SMART" id="SM00563">
    <property type="entry name" value="PlsC"/>
    <property type="match status" value="1"/>
</dbReference>
<feature type="domain" description="Phospholipid/glycerol acyltransferase" evidence="4">
    <location>
        <begin position="26"/>
        <end position="138"/>
    </location>
</feature>
<sequence length="173" mass="20181">MYSFLFHRILGWKITGQFNPQIKKSVVIVAPHTHWHDFIIGALTRAIINVNINFVAKKELFKWPFGLYFRWMGGTPIDRSKSKNTVAQVVEVFKSKAEFRLAIAPEGTRKKVKHWKTGFYYMALEAEVPIISVAFDYQQREVKISEAFYVSGKIEEDLPEIRAFYQDVKGKLY</sequence>
<dbReference type="AlphaFoldDB" id="A0A1M4XKH3"/>
<dbReference type="GO" id="GO:0006654">
    <property type="term" value="P:phosphatidic acid biosynthetic process"/>
    <property type="evidence" value="ECO:0007669"/>
    <property type="project" value="TreeGrafter"/>
</dbReference>
<evidence type="ECO:0000259" key="4">
    <source>
        <dbReference type="SMART" id="SM00563"/>
    </source>
</evidence>
<dbReference type="Pfam" id="PF01553">
    <property type="entry name" value="Acyltransferase"/>
    <property type="match status" value="1"/>
</dbReference>
<evidence type="ECO:0000256" key="1">
    <source>
        <dbReference type="ARBA" id="ARBA00005189"/>
    </source>
</evidence>
<dbReference type="Proteomes" id="UP000184462">
    <property type="component" value="Unassembled WGS sequence"/>
</dbReference>
<dbReference type="OrthoDB" id="9796839at2"/>
<reference evidence="5 6" key="1">
    <citation type="submission" date="2016-11" db="EMBL/GenBank/DDBJ databases">
        <authorList>
            <person name="Jaros S."/>
            <person name="Januszkiewicz K."/>
            <person name="Wedrychowicz H."/>
        </authorList>
    </citation>
    <scope>NUCLEOTIDE SEQUENCE [LARGE SCALE GENOMIC DNA]</scope>
    <source>
        <strain evidence="5 6">DSM 25661</strain>
    </source>
</reference>
<dbReference type="EMBL" id="FQTW01000009">
    <property type="protein sequence ID" value="SHE93773.1"/>
    <property type="molecule type" value="Genomic_DNA"/>
</dbReference>
<name>A0A1M4XKH3_9FLAO</name>
<protein>
    <submittedName>
        <fullName evidence="5">1-acyl-sn-glycerol-3-phosphate acyltransferases</fullName>
    </submittedName>
</protein>
<evidence type="ECO:0000256" key="2">
    <source>
        <dbReference type="ARBA" id="ARBA00022679"/>
    </source>
</evidence>
<keyword evidence="2 5" id="KW-0808">Transferase</keyword>
<dbReference type="InterPro" id="IPR002123">
    <property type="entry name" value="Plipid/glycerol_acylTrfase"/>
</dbReference>
<proteinExistence type="predicted"/>
<dbReference type="PANTHER" id="PTHR10434">
    <property type="entry name" value="1-ACYL-SN-GLYCEROL-3-PHOSPHATE ACYLTRANSFERASE"/>
    <property type="match status" value="1"/>
</dbReference>
<evidence type="ECO:0000313" key="5">
    <source>
        <dbReference type="EMBL" id="SHE93773.1"/>
    </source>
</evidence>
<dbReference type="STRING" id="1155689.SAMN05444278_10944"/>
<gene>
    <name evidence="5" type="ORF">SAMN05444278_10944</name>
</gene>
<dbReference type="SUPFAM" id="SSF69593">
    <property type="entry name" value="Glycerol-3-phosphate (1)-acyltransferase"/>
    <property type="match status" value="1"/>
</dbReference>
<dbReference type="GO" id="GO:0003841">
    <property type="term" value="F:1-acylglycerol-3-phosphate O-acyltransferase activity"/>
    <property type="evidence" value="ECO:0007669"/>
    <property type="project" value="TreeGrafter"/>
</dbReference>
<evidence type="ECO:0000313" key="6">
    <source>
        <dbReference type="Proteomes" id="UP000184462"/>
    </source>
</evidence>
<dbReference type="PANTHER" id="PTHR10434:SF9">
    <property type="entry name" value="PHOSPHOLIPID_GLYCEROL ACYLTRANSFERASE DOMAIN-CONTAINING PROTEIN"/>
    <property type="match status" value="1"/>
</dbReference>
<comment type="pathway">
    <text evidence="1">Lipid metabolism.</text>
</comment>